<dbReference type="EMBL" id="VOIH02000005">
    <property type="protein sequence ID" value="KAF3445570.1"/>
    <property type="molecule type" value="Genomic_DNA"/>
</dbReference>
<reference evidence="1" key="1">
    <citation type="submission" date="2020-03" db="EMBL/GenBank/DDBJ databases">
        <title>A high-quality chromosome-level genome assembly of a woody plant with both climbing and erect habits, Rhamnella rubrinervis.</title>
        <authorList>
            <person name="Lu Z."/>
            <person name="Yang Y."/>
            <person name="Zhu X."/>
            <person name="Sun Y."/>
        </authorList>
    </citation>
    <scope>NUCLEOTIDE SEQUENCE</scope>
    <source>
        <strain evidence="1">BYM</strain>
        <tissue evidence="1">Leaf</tissue>
    </source>
</reference>
<dbReference type="AlphaFoldDB" id="A0A8K0H4H9"/>
<gene>
    <name evidence="1" type="ORF">FNV43_RR10746</name>
</gene>
<evidence type="ECO:0000313" key="1">
    <source>
        <dbReference type="EMBL" id="KAF3445570.1"/>
    </source>
</evidence>
<keyword evidence="2" id="KW-1185">Reference proteome</keyword>
<evidence type="ECO:0000313" key="2">
    <source>
        <dbReference type="Proteomes" id="UP000796880"/>
    </source>
</evidence>
<dbReference type="Proteomes" id="UP000796880">
    <property type="component" value="Unassembled WGS sequence"/>
</dbReference>
<protein>
    <submittedName>
        <fullName evidence="1">Uncharacterized protein</fullName>
    </submittedName>
</protein>
<name>A0A8K0H4H9_9ROSA</name>
<comment type="caution">
    <text evidence="1">The sequence shown here is derived from an EMBL/GenBank/DDBJ whole genome shotgun (WGS) entry which is preliminary data.</text>
</comment>
<sequence>MTWLWVVKTLAVGSGFFYIMEIRGKINILEFDNEAGGRQGKLSIPVMLMLGPSLSKAHEFLLSVLKAMAMSQSLYILQPRTFRQSIGADGFIR</sequence>
<proteinExistence type="predicted"/>
<organism evidence="1 2">
    <name type="scientific">Rhamnella rubrinervis</name>
    <dbReference type="NCBI Taxonomy" id="2594499"/>
    <lineage>
        <taxon>Eukaryota</taxon>
        <taxon>Viridiplantae</taxon>
        <taxon>Streptophyta</taxon>
        <taxon>Embryophyta</taxon>
        <taxon>Tracheophyta</taxon>
        <taxon>Spermatophyta</taxon>
        <taxon>Magnoliopsida</taxon>
        <taxon>eudicotyledons</taxon>
        <taxon>Gunneridae</taxon>
        <taxon>Pentapetalae</taxon>
        <taxon>rosids</taxon>
        <taxon>fabids</taxon>
        <taxon>Rosales</taxon>
        <taxon>Rhamnaceae</taxon>
        <taxon>rhamnoid group</taxon>
        <taxon>Rhamneae</taxon>
        <taxon>Rhamnella</taxon>
    </lineage>
</organism>
<accession>A0A8K0H4H9</accession>